<evidence type="ECO:0000259" key="2">
    <source>
        <dbReference type="Pfam" id="PF12657"/>
    </source>
</evidence>
<dbReference type="GO" id="GO:0006384">
    <property type="term" value="P:transcription initiation at RNA polymerase III promoter"/>
    <property type="evidence" value="ECO:0007669"/>
    <property type="project" value="InterPro"/>
</dbReference>
<dbReference type="EMBL" id="JABXBU010002230">
    <property type="protein sequence ID" value="KAF8766478.1"/>
    <property type="molecule type" value="Genomic_DNA"/>
</dbReference>
<feature type="compositionally biased region" description="Basic residues" evidence="1">
    <location>
        <begin position="143"/>
        <end position="156"/>
    </location>
</feature>
<dbReference type="GO" id="GO:0000127">
    <property type="term" value="C:transcription factor TFIIIC complex"/>
    <property type="evidence" value="ECO:0007669"/>
    <property type="project" value="InterPro"/>
</dbReference>
<dbReference type="PANTHER" id="PTHR15496">
    <property type="entry name" value="GENERAL TRANSCRIPTION FACTOR 3C POLYPEPTIDE 4 FAMILY"/>
    <property type="match status" value="1"/>
</dbReference>
<organism evidence="3 4">
    <name type="scientific">Argiope bruennichi</name>
    <name type="common">Wasp spider</name>
    <name type="synonym">Aranea bruennichi</name>
    <dbReference type="NCBI Taxonomy" id="94029"/>
    <lineage>
        <taxon>Eukaryota</taxon>
        <taxon>Metazoa</taxon>
        <taxon>Ecdysozoa</taxon>
        <taxon>Arthropoda</taxon>
        <taxon>Chelicerata</taxon>
        <taxon>Arachnida</taxon>
        <taxon>Araneae</taxon>
        <taxon>Araneomorphae</taxon>
        <taxon>Entelegynae</taxon>
        <taxon>Araneoidea</taxon>
        <taxon>Araneidae</taxon>
        <taxon>Argiope</taxon>
    </lineage>
</organism>
<dbReference type="AlphaFoldDB" id="A0A8T0E572"/>
<dbReference type="InterPro" id="IPR044230">
    <property type="entry name" value="GTF3C4"/>
</dbReference>
<dbReference type="Pfam" id="PF12657">
    <property type="entry name" value="TFIIIC_delta"/>
    <property type="match status" value="1"/>
</dbReference>
<dbReference type="GO" id="GO:0004402">
    <property type="term" value="F:histone acetyltransferase activity"/>
    <property type="evidence" value="ECO:0007669"/>
    <property type="project" value="InterPro"/>
</dbReference>
<evidence type="ECO:0000256" key="1">
    <source>
        <dbReference type="SAM" id="MobiDB-lite"/>
    </source>
</evidence>
<dbReference type="InterPro" id="IPR024761">
    <property type="entry name" value="TFIIIC_delta_N"/>
</dbReference>
<sequence>MGRLDDRVKSIWRSADAVCFDIDSTVCTDEAIDELAKFVGREKEVAELKLQENLYQILMDHTLNPTPSERAEAFRSFRCCKWSPKGAAGTGRCLLATLTMDHRLALYEEVEKEWKCICDLTELLKKEIVPAQSNNVSQPKPTRTSRRRKKRGGRGRGKRTFVVLDDTEEEEESKEVFSISKSLNYEKIRDETYKYAPMGFLMCGSLKGILGFLPVAVVMAEEELTVSVKNLCKVWDEEDHMAVDHISVLKIALRKYICIAAKMHALIGCEILLTEDSIMIRNVGHSFGLHRLPVTEIKFQHDRLSIDLDLKNYMIQGLALSQMVLIWGIV</sequence>
<reference evidence="3" key="2">
    <citation type="submission" date="2020-06" db="EMBL/GenBank/DDBJ databases">
        <authorList>
            <person name="Sheffer M."/>
        </authorList>
    </citation>
    <scope>NUCLEOTIDE SEQUENCE</scope>
</reference>
<dbReference type="Gene3D" id="3.40.50.1000">
    <property type="entry name" value="HAD superfamily/HAD-like"/>
    <property type="match status" value="1"/>
</dbReference>
<evidence type="ECO:0000313" key="3">
    <source>
        <dbReference type="EMBL" id="KAF8766478.1"/>
    </source>
</evidence>
<dbReference type="InterPro" id="IPR023214">
    <property type="entry name" value="HAD_sf"/>
</dbReference>
<proteinExistence type="predicted"/>
<dbReference type="InterPro" id="IPR036412">
    <property type="entry name" value="HAD-like_sf"/>
</dbReference>
<evidence type="ECO:0000313" key="4">
    <source>
        <dbReference type="Proteomes" id="UP000807504"/>
    </source>
</evidence>
<feature type="compositionally biased region" description="Polar residues" evidence="1">
    <location>
        <begin position="132"/>
        <end position="142"/>
    </location>
</feature>
<reference evidence="3" key="1">
    <citation type="journal article" date="2020" name="bioRxiv">
        <title>Chromosome-level reference genome of the European wasp spider Argiope bruennichi: a resource for studies on range expansion and evolutionary adaptation.</title>
        <authorList>
            <person name="Sheffer M.M."/>
            <person name="Hoppe A."/>
            <person name="Krehenwinkel H."/>
            <person name="Uhl G."/>
            <person name="Kuss A.W."/>
            <person name="Jensen L."/>
            <person name="Jensen C."/>
            <person name="Gillespie R.G."/>
            <person name="Hoff K.J."/>
            <person name="Prost S."/>
        </authorList>
    </citation>
    <scope>NUCLEOTIDE SEQUENCE</scope>
</reference>
<name>A0A8T0E572_ARGBR</name>
<keyword evidence="4" id="KW-1185">Reference proteome</keyword>
<feature type="domain" description="Transcription factor IIIC 90kDa subunit N-terminal" evidence="2">
    <location>
        <begin position="48"/>
        <end position="148"/>
    </location>
</feature>
<gene>
    <name evidence="3" type="ORF">HNY73_019536</name>
</gene>
<accession>A0A8T0E572</accession>
<protein>
    <submittedName>
        <fullName evidence="3">Phosphoserine phosphatase like protein</fullName>
    </submittedName>
</protein>
<feature type="region of interest" description="Disordered" evidence="1">
    <location>
        <begin position="132"/>
        <end position="156"/>
    </location>
</feature>
<dbReference type="SUPFAM" id="SSF56784">
    <property type="entry name" value="HAD-like"/>
    <property type="match status" value="1"/>
</dbReference>
<comment type="caution">
    <text evidence="3">The sequence shown here is derived from an EMBL/GenBank/DDBJ whole genome shotgun (WGS) entry which is preliminary data.</text>
</comment>
<dbReference type="PANTHER" id="PTHR15496:SF2">
    <property type="entry name" value="GENERAL TRANSCRIPTION FACTOR 3C POLYPEPTIDE 4"/>
    <property type="match status" value="1"/>
</dbReference>
<dbReference type="Proteomes" id="UP000807504">
    <property type="component" value="Unassembled WGS sequence"/>
</dbReference>